<evidence type="ECO:0000313" key="3">
    <source>
        <dbReference type="Proteomes" id="UP000177103"/>
    </source>
</evidence>
<reference evidence="2 3" key="1">
    <citation type="journal article" date="2016" name="Nat. Commun.">
        <title>Thousands of microbial genomes shed light on interconnected biogeochemical processes in an aquifer system.</title>
        <authorList>
            <person name="Anantharaman K."/>
            <person name="Brown C.T."/>
            <person name="Hug L.A."/>
            <person name="Sharon I."/>
            <person name="Castelle C.J."/>
            <person name="Probst A.J."/>
            <person name="Thomas B.C."/>
            <person name="Singh A."/>
            <person name="Wilkins M.J."/>
            <person name="Karaoz U."/>
            <person name="Brodie E.L."/>
            <person name="Williams K.H."/>
            <person name="Hubbard S.S."/>
            <person name="Banfield J.F."/>
        </authorList>
    </citation>
    <scope>NUCLEOTIDE SEQUENCE [LARGE SCALE GENOMIC DNA]</scope>
</reference>
<organism evidence="2 3">
    <name type="scientific">Candidatus Woykebacteria bacterium RBG_13_40_7b</name>
    <dbReference type="NCBI Taxonomy" id="1802594"/>
    <lineage>
        <taxon>Bacteria</taxon>
        <taxon>Candidatus Woykeibacteriota</taxon>
    </lineage>
</organism>
<protein>
    <submittedName>
        <fullName evidence="2">Uncharacterized protein</fullName>
    </submittedName>
</protein>
<dbReference type="EMBL" id="MHCQ01000016">
    <property type="protein sequence ID" value="OGY24761.1"/>
    <property type="molecule type" value="Genomic_DNA"/>
</dbReference>
<accession>A0A1G1WAW4</accession>
<sequence length="206" mass="21104">MPERNENTKPQDPRKKHRFSASTAVWASGAIGSIFGGAGYGAARLISNENIANRVGPGIGLGLGSSVAGVLLGIVSQQEAKMHAIRGEVGKSILKNIRGGAETAFGMGASGAIAGYEASGVTGAIVGSIIGVIIGAGGPAQVGKATRELGIAYRNLIIPTKEPSSFPQFGITRVSGFNEEEVDLLTPRVYNAPTIGAMKGFRQAQV</sequence>
<keyword evidence="1" id="KW-1133">Transmembrane helix</keyword>
<feature type="transmembrane region" description="Helical" evidence="1">
    <location>
        <begin position="21"/>
        <end position="43"/>
    </location>
</feature>
<dbReference type="Proteomes" id="UP000177103">
    <property type="component" value="Unassembled WGS sequence"/>
</dbReference>
<feature type="transmembrane region" description="Helical" evidence="1">
    <location>
        <begin position="55"/>
        <end position="76"/>
    </location>
</feature>
<gene>
    <name evidence="2" type="ORF">A2Y57_01850</name>
</gene>
<feature type="non-terminal residue" evidence="2">
    <location>
        <position position="206"/>
    </location>
</feature>
<name>A0A1G1WAW4_9BACT</name>
<proteinExistence type="predicted"/>
<keyword evidence="1" id="KW-0812">Transmembrane</keyword>
<evidence type="ECO:0000313" key="2">
    <source>
        <dbReference type="EMBL" id="OGY24761.1"/>
    </source>
</evidence>
<comment type="caution">
    <text evidence="2">The sequence shown here is derived from an EMBL/GenBank/DDBJ whole genome shotgun (WGS) entry which is preliminary data.</text>
</comment>
<dbReference type="AlphaFoldDB" id="A0A1G1WAW4"/>
<keyword evidence="1" id="KW-0472">Membrane</keyword>
<evidence type="ECO:0000256" key="1">
    <source>
        <dbReference type="SAM" id="Phobius"/>
    </source>
</evidence>